<keyword evidence="2" id="KW-1185">Reference proteome</keyword>
<accession>A0A853DTW1</accession>
<dbReference type="AlphaFoldDB" id="A0A853DTW1"/>
<name>A0A853DTW1_9MICO</name>
<dbReference type="Proteomes" id="UP000521075">
    <property type="component" value="Unassembled WGS sequence"/>
</dbReference>
<comment type="caution">
    <text evidence="1">The sequence shown here is derived from an EMBL/GenBank/DDBJ whole genome shotgun (WGS) entry which is preliminary data.</text>
</comment>
<protein>
    <submittedName>
        <fullName evidence="1">Uncharacterized protein</fullName>
    </submittedName>
</protein>
<proteinExistence type="predicted"/>
<evidence type="ECO:0000313" key="1">
    <source>
        <dbReference type="EMBL" id="NYK09851.1"/>
    </source>
</evidence>
<dbReference type="EMBL" id="JACCHJ010000001">
    <property type="protein sequence ID" value="NYK09851.1"/>
    <property type="molecule type" value="Genomic_DNA"/>
</dbReference>
<evidence type="ECO:0000313" key="2">
    <source>
        <dbReference type="Proteomes" id="UP000521075"/>
    </source>
</evidence>
<reference evidence="1 2" key="1">
    <citation type="submission" date="2020-07" db="EMBL/GenBank/DDBJ databases">
        <title>Sequencing the genomes of 1000 actinobacteria strains.</title>
        <authorList>
            <person name="Klenk H.-P."/>
        </authorList>
    </citation>
    <scope>NUCLEOTIDE SEQUENCE [LARGE SCALE GENOMIC DNA]</scope>
    <source>
        <strain evidence="1 2">DSM 15166</strain>
    </source>
</reference>
<gene>
    <name evidence="1" type="ORF">HNR14_001732</name>
</gene>
<organism evidence="1 2">
    <name type="scientific">Leifsonia naganoensis</name>
    <dbReference type="NCBI Taxonomy" id="150025"/>
    <lineage>
        <taxon>Bacteria</taxon>
        <taxon>Bacillati</taxon>
        <taxon>Actinomycetota</taxon>
        <taxon>Actinomycetes</taxon>
        <taxon>Micrococcales</taxon>
        <taxon>Microbacteriaceae</taxon>
        <taxon>Leifsonia</taxon>
    </lineage>
</organism>
<sequence>MLLLVVRVVPVVLVERCGGRDALWGIASRPPSLRLDEG</sequence>